<dbReference type="InterPro" id="IPR005480">
    <property type="entry name" value="CPSase_lsu_oligo"/>
</dbReference>
<evidence type="ECO:0000256" key="5">
    <source>
        <dbReference type="ARBA" id="ARBA00022741"/>
    </source>
</evidence>
<dbReference type="PRINTS" id="PR00098">
    <property type="entry name" value="CPSASE"/>
</dbReference>
<dbReference type="SUPFAM" id="SSF52440">
    <property type="entry name" value="PreATP-grasp domain"/>
    <property type="match status" value="2"/>
</dbReference>
<dbReference type="InterPro" id="IPR058047">
    <property type="entry name" value="CPSase_preATP-grasp"/>
</dbReference>
<dbReference type="Proteomes" id="UP000326779">
    <property type="component" value="Chromosome"/>
</dbReference>
<keyword evidence="5 10" id="KW-0547">Nucleotide-binding</keyword>
<dbReference type="InterPro" id="IPR036914">
    <property type="entry name" value="MGS-like_dom_sf"/>
</dbReference>
<feature type="domain" description="ATP-grasp" evidence="11">
    <location>
        <begin position="639"/>
        <end position="846"/>
    </location>
</feature>
<evidence type="ECO:0000313" key="13">
    <source>
        <dbReference type="EMBL" id="QFR23476.1"/>
    </source>
</evidence>
<dbReference type="Gene3D" id="3.30.470.20">
    <property type="entry name" value="ATP-grasp fold, B domain"/>
    <property type="match status" value="2"/>
</dbReference>
<dbReference type="GO" id="GO:0004088">
    <property type="term" value="F:carbamoyl-phosphate synthase (glutamine-hydrolyzing) activity"/>
    <property type="evidence" value="ECO:0007669"/>
    <property type="project" value="TreeGrafter"/>
</dbReference>
<protein>
    <submittedName>
        <fullName evidence="13">Carbamoyl phosphate synthase large subunit</fullName>
    </submittedName>
</protein>
<dbReference type="Pfam" id="PF02142">
    <property type="entry name" value="MGS"/>
    <property type="match status" value="1"/>
</dbReference>
<dbReference type="InterPro" id="IPR005479">
    <property type="entry name" value="CPAse_ATP-bd"/>
</dbReference>
<dbReference type="GO" id="GO:0006541">
    <property type="term" value="P:glutamine metabolic process"/>
    <property type="evidence" value="ECO:0007669"/>
    <property type="project" value="TreeGrafter"/>
</dbReference>
<keyword evidence="4" id="KW-0677">Repeat</keyword>
<evidence type="ECO:0000256" key="2">
    <source>
        <dbReference type="ARBA" id="ARBA00022598"/>
    </source>
</evidence>
<dbReference type="GO" id="GO:0046872">
    <property type="term" value="F:metal ion binding"/>
    <property type="evidence" value="ECO:0007669"/>
    <property type="project" value="UniProtKB-KW"/>
</dbReference>
<dbReference type="PANTHER" id="PTHR11405:SF53">
    <property type="entry name" value="CARBAMOYL-PHOSPHATE SYNTHASE [AMMONIA], MITOCHONDRIAL"/>
    <property type="match status" value="1"/>
</dbReference>
<dbReference type="GO" id="GO:0005737">
    <property type="term" value="C:cytoplasm"/>
    <property type="evidence" value="ECO:0007669"/>
    <property type="project" value="TreeGrafter"/>
</dbReference>
<dbReference type="Pfam" id="PF02786">
    <property type="entry name" value="CPSase_L_D2"/>
    <property type="match status" value="1"/>
</dbReference>
<dbReference type="Pfam" id="PF02787">
    <property type="entry name" value="CPSase_L_D3"/>
    <property type="match status" value="1"/>
</dbReference>
<dbReference type="Pfam" id="PF25596">
    <property type="entry name" value="CPSase_L_D1"/>
    <property type="match status" value="2"/>
</dbReference>
<evidence type="ECO:0000256" key="7">
    <source>
        <dbReference type="ARBA" id="ARBA00022975"/>
    </source>
</evidence>
<comment type="similarity">
    <text evidence="1">Belongs to the CarB family.</text>
</comment>
<evidence type="ECO:0000256" key="8">
    <source>
        <dbReference type="ARBA" id="ARBA00023211"/>
    </source>
</evidence>
<dbReference type="RefSeq" id="WP_152260747.1">
    <property type="nucleotide sequence ID" value="NZ_CAUFDJ010000002.1"/>
</dbReference>
<dbReference type="InterPro" id="IPR036897">
    <property type="entry name" value="CarbamoylP_synth_lsu_oligo_sf"/>
</dbReference>
<dbReference type="GO" id="GO:0006221">
    <property type="term" value="P:pyrimidine nucleotide biosynthetic process"/>
    <property type="evidence" value="ECO:0007669"/>
    <property type="project" value="UniProtKB-KW"/>
</dbReference>
<dbReference type="GO" id="GO:0004087">
    <property type="term" value="F:carbamoyl-phosphate synthase (ammonia) activity"/>
    <property type="evidence" value="ECO:0007669"/>
    <property type="project" value="UniProtKB-EC"/>
</dbReference>
<dbReference type="Gene3D" id="1.10.1030.10">
    <property type="entry name" value="Carbamoyl-phosphate synthetase, large subunit oligomerisation domain"/>
    <property type="match status" value="1"/>
</dbReference>
<dbReference type="InterPro" id="IPR011607">
    <property type="entry name" value="MGS-like_dom"/>
</dbReference>
<proteinExistence type="inferred from homology"/>
<dbReference type="InterPro" id="IPR011761">
    <property type="entry name" value="ATP-grasp"/>
</dbReference>
<dbReference type="EMBL" id="CP045143">
    <property type="protein sequence ID" value="QFR23476.1"/>
    <property type="molecule type" value="Genomic_DNA"/>
</dbReference>
<dbReference type="NCBIfam" id="NF009455">
    <property type="entry name" value="PRK12815.1"/>
    <property type="match status" value="1"/>
</dbReference>
<evidence type="ECO:0000256" key="1">
    <source>
        <dbReference type="ARBA" id="ARBA00009799"/>
    </source>
</evidence>
<accession>A0A5P8M4P4</accession>
<reference evidence="13 14" key="1">
    <citation type="submission" date="2019-10" db="EMBL/GenBank/DDBJ databases">
        <title>The completed genome of Lactobacillus harbinensis M1.</title>
        <authorList>
            <person name="Zheng Y."/>
        </authorList>
    </citation>
    <scope>NUCLEOTIDE SEQUENCE [LARGE SCALE GENOMIC DNA]</scope>
    <source>
        <strain evidence="13 14">M1</strain>
    </source>
</reference>
<dbReference type="SMART" id="SM00851">
    <property type="entry name" value="MGS"/>
    <property type="match status" value="1"/>
</dbReference>
<dbReference type="SUPFAM" id="SSF48108">
    <property type="entry name" value="Carbamoyl phosphate synthetase, large subunit connection domain"/>
    <property type="match status" value="1"/>
</dbReference>
<evidence type="ECO:0000256" key="10">
    <source>
        <dbReference type="PROSITE-ProRule" id="PRU00409"/>
    </source>
</evidence>
<comment type="catalytic activity">
    <reaction evidence="9">
        <text>hydrogencarbonate + NH4(+) + 2 ATP = carbamoyl phosphate + 2 ADP + phosphate + 2 H(+)</text>
        <dbReference type="Rhea" id="RHEA:18029"/>
        <dbReference type="ChEBI" id="CHEBI:15378"/>
        <dbReference type="ChEBI" id="CHEBI:17544"/>
        <dbReference type="ChEBI" id="CHEBI:28938"/>
        <dbReference type="ChEBI" id="CHEBI:30616"/>
        <dbReference type="ChEBI" id="CHEBI:43474"/>
        <dbReference type="ChEBI" id="CHEBI:58228"/>
        <dbReference type="ChEBI" id="CHEBI:456216"/>
        <dbReference type="EC" id="6.3.4.16"/>
    </reaction>
</comment>
<dbReference type="SUPFAM" id="SSF56059">
    <property type="entry name" value="Glutathione synthetase ATP-binding domain-like"/>
    <property type="match status" value="2"/>
</dbReference>
<dbReference type="Gene3D" id="3.40.50.20">
    <property type="match status" value="2"/>
</dbReference>
<evidence type="ECO:0000256" key="3">
    <source>
        <dbReference type="ARBA" id="ARBA00022723"/>
    </source>
</evidence>
<feature type="domain" description="ATP-grasp" evidence="11">
    <location>
        <begin position="127"/>
        <end position="321"/>
    </location>
</feature>
<dbReference type="FunFam" id="3.40.50.20:FF:000001">
    <property type="entry name" value="Carbamoyl-phosphate synthase large chain"/>
    <property type="match status" value="2"/>
</dbReference>
<evidence type="ECO:0000259" key="12">
    <source>
        <dbReference type="PROSITE" id="PS51855"/>
    </source>
</evidence>
<dbReference type="SUPFAM" id="SSF52335">
    <property type="entry name" value="Methylglyoxal synthase-like"/>
    <property type="match status" value="1"/>
</dbReference>
<evidence type="ECO:0000313" key="14">
    <source>
        <dbReference type="Proteomes" id="UP000326779"/>
    </source>
</evidence>
<evidence type="ECO:0000256" key="4">
    <source>
        <dbReference type="ARBA" id="ARBA00022737"/>
    </source>
</evidence>
<dbReference type="PROSITE" id="PS50975">
    <property type="entry name" value="ATP_GRASP"/>
    <property type="match status" value="2"/>
</dbReference>
<sequence length="1056" mass="115203">MPKVLVLGSGPNVLGQGAEFDKAGAAALGALHDAGYETIVINSNPATVMTDTHSADRVYVEPVTRQFVSQIIRQEMPDAILATFGGQTALNLVMELANDGLLSELHIKMLGTPLNAIEQTEDRELFYNLLRNLQEPVPQATVVEDPQDAVQFVQRVGWPVIVRPAYTLGGTGGGIAHSDKALAAFVQNGITLSPTGQVAVERSIDGYREIEIELVRDHADNTAVVAVLENIDPVGIHTGDSIVVTPAQTLSHTELTRLREAAIKIIRALEIEGVCDVQFAVDPNSDAYYVIEVNPRLGRSAVLAETATGYPVARVTAMLAIGQSLADIPLSPAGATAPTTAASEPVLDYLVTKLPRWSYQSVGADRRIGTQMKASGEVVAFGRSLEESILKAMRSLTWDTDDEYLNRVRHFDDDTLASHLIHPEDDRLFAMLEAMQRGYSVSEVAELTKIHPYFLERLHHIVAMLKTVADQAGDTDTLMAAKRLGLSDRRIGELWQLPAEQVRALRLEAKIVPHYSVSGTNDGNNFGPAKLFFSTYGEAGQQTPMQKDAVLVIGSGAYQTRQGQEFDYGTVHALNAIHRSGYAAILVNCNAQAVSTDRDHSDRLYFEPLTIEDILNVVDAEKPVGVLTQFGGSTAARFQTALSQAGVKLFDSPLTELPKQSLKEPLKLRGRIPTDPAHVTAQAAQIGYPLWVSPSKRHFAAHAHFITSADMLAQFLTSAHLADDQVIRLQPYTDGATYEVFGLKDDTDAYVAGIVEHLWAQNANVDHMLSVFPTNHLSAAQRTALAQVATTDLGQMNARGVVQLTYIWQRDHFRRLYVQTIGGGSLPFFAKASGIPLVELATRIFLGNTLKELPLPEITQKKRQTVYVWAPVFSVAKLTQQADDLNVTTYHTGEVMGKAGTFAKAYYKTLAAGNNPFPNHGNILFTVADSDKSQALKLARRFRAIGYQIQATPHTANYFQAHHLPIQRIQNKHAVALSMAPQHNADGPQAIVYTNDPMDAASIRDTVLIRNVTLVQGIPLFTELDTLGALLNVLESQRFATVPQGAEPEADDEDDE</sequence>
<keyword evidence="2" id="KW-0436">Ligase</keyword>
<dbReference type="PROSITE" id="PS00867">
    <property type="entry name" value="CPSASE_2"/>
    <property type="match status" value="1"/>
</dbReference>
<dbReference type="GO" id="GO:0005524">
    <property type="term" value="F:ATP binding"/>
    <property type="evidence" value="ECO:0007669"/>
    <property type="project" value="UniProtKB-UniRule"/>
</dbReference>
<dbReference type="InterPro" id="IPR016185">
    <property type="entry name" value="PreATP-grasp_dom_sf"/>
</dbReference>
<organism evidence="13 14">
    <name type="scientific">Schleiferilactobacillus harbinensis</name>
    <dbReference type="NCBI Taxonomy" id="304207"/>
    <lineage>
        <taxon>Bacteria</taxon>
        <taxon>Bacillati</taxon>
        <taxon>Bacillota</taxon>
        <taxon>Bacilli</taxon>
        <taxon>Lactobacillales</taxon>
        <taxon>Lactobacillaceae</taxon>
        <taxon>Schleiferilactobacillus</taxon>
    </lineage>
</organism>
<dbReference type="AlphaFoldDB" id="A0A5P8M4P4"/>
<dbReference type="Gene3D" id="3.40.50.1380">
    <property type="entry name" value="Methylglyoxal synthase-like domain"/>
    <property type="match status" value="1"/>
</dbReference>
<evidence type="ECO:0000256" key="6">
    <source>
        <dbReference type="ARBA" id="ARBA00022840"/>
    </source>
</evidence>
<dbReference type="SMART" id="SM01096">
    <property type="entry name" value="CPSase_L_D3"/>
    <property type="match status" value="1"/>
</dbReference>
<feature type="domain" description="MGS-like" evidence="12">
    <location>
        <begin position="915"/>
        <end position="1056"/>
    </location>
</feature>
<keyword evidence="8" id="KW-0464">Manganese</keyword>
<evidence type="ECO:0000259" key="11">
    <source>
        <dbReference type="PROSITE" id="PS50975"/>
    </source>
</evidence>
<dbReference type="PANTHER" id="PTHR11405">
    <property type="entry name" value="CARBAMOYLTRANSFERASE FAMILY MEMBER"/>
    <property type="match status" value="1"/>
</dbReference>
<keyword evidence="3" id="KW-0479">Metal-binding</keyword>
<dbReference type="PROSITE" id="PS51855">
    <property type="entry name" value="MGS"/>
    <property type="match status" value="1"/>
</dbReference>
<dbReference type="InterPro" id="IPR005483">
    <property type="entry name" value="CPSase_dom"/>
</dbReference>
<keyword evidence="7" id="KW-0665">Pyrimidine biosynthesis</keyword>
<gene>
    <name evidence="13" type="ORF">D1010_08720</name>
</gene>
<name>A0A5P8M4P4_9LACO</name>
<evidence type="ECO:0000256" key="9">
    <source>
        <dbReference type="ARBA" id="ARBA00047359"/>
    </source>
</evidence>
<keyword evidence="6 10" id="KW-0067">ATP-binding</keyword>
<dbReference type="KEGG" id="lhb:D1010_08720"/>
<dbReference type="NCBIfam" id="NF003671">
    <property type="entry name" value="PRK05294.1"/>
    <property type="match status" value="1"/>
</dbReference>